<dbReference type="RefSeq" id="XP_014177377.1">
    <property type="nucleotide sequence ID" value="XM_014321902.1"/>
</dbReference>
<dbReference type="GO" id="GO:0008270">
    <property type="term" value="F:zinc ion binding"/>
    <property type="evidence" value="ECO:0007669"/>
    <property type="project" value="UniProtKB-KW"/>
</dbReference>
<sequence length="598" mass="65688">MFFGNGPQAGPKVGGPVTYRNPLRVVAHLDIDGAYAQFEQVRLGLPDDVPLICAQWDSIIAVNYPARAYGIKRMTTIVDAKKACPHLYVQHVPTYREGESEAGYWDEVDRQTQKVSLDPYRRESLKILAVFREMAPKAELASIDEAFLDLTPMVLDELLKRFPYLSAVPEDAPDGLDSPLPPPPPVDWTNAGNLFPNKVKVEGEEDDGEEEDGPDTWEDWALCIGAQITATTREEGIGHNKTLAKKPNNQTVLRHSATPAFLGPMDFTDTVKEKLSVKSMLASKNTIPAVTSTAGGYHWLSVLAGELAVRLRESREVTPGLWPKTIVLSTRSALAANPWQHRTVQMPFPFTRHLDADYIAKYGRKLWDDNIGKQERIKLTNISLQFTGLAKLEAGQRGIEGFFSKGAAKKEEGPRSSEEKGREVQDHAPDPKSQSLKRERSVSKAPEIEAKRRKQPKGIETFLSKSSSASNTPATPISVDSGSTSAASGSVTPVLAADGSDDAADRAVGEKEEGDESGWSCPKCSERFVLPDHVPSSEAEEWKRATKQEHEDFHFALSLQEGGSPPRQPRPPTSTSSSSSKPKKKGKPDIKSFFAPKK</sequence>
<dbReference type="Gene3D" id="3.30.70.270">
    <property type="match status" value="1"/>
</dbReference>
<protein>
    <recommendedName>
        <fullName evidence="9">DNA polymerase eta</fullName>
    </recommendedName>
</protein>
<dbReference type="GO" id="GO:0005657">
    <property type="term" value="C:replication fork"/>
    <property type="evidence" value="ECO:0007669"/>
    <property type="project" value="TreeGrafter"/>
</dbReference>
<accession>J5SLC6</accession>
<reference evidence="13 14" key="1">
    <citation type="journal article" date="2012" name="Eukaryot. Cell">
        <title>Draft genome sequence of CBS 2479, the standard type strain of Trichosporon asahii.</title>
        <authorList>
            <person name="Yang R.Y."/>
            <person name="Li H.T."/>
            <person name="Zhu H."/>
            <person name="Zhou G.P."/>
            <person name="Wang M."/>
            <person name="Wang L."/>
        </authorList>
    </citation>
    <scope>NUCLEOTIDE SEQUENCE [LARGE SCALE GENOMIC DNA]</scope>
    <source>
        <strain evidence="14">ATCC 90039 / CBS 2479 / JCM 2466 / KCTC 7840 / NCYC 2677 / UAMH 7654</strain>
    </source>
</reference>
<dbReference type="GO" id="GO:0006281">
    <property type="term" value="P:DNA repair"/>
    <property type="evidence" value="ECO:0007669"/>
    <property type="project" value="UniProtKB-KW"/>
</dbReference>
<dbReference type="GO" id="GO:0035861">
    <property type="term" value="C:site of double-strand break"/>
    <property type="evidence" value="ECO:0007669"/>
    <property type="project" value="TreeGrafter"/>
</dbReference>
<dbReference type="GeneID" id="25988607"/>
<comment type="subcellular location">
    <subcellularLocation>
        <location evidence="1">Nucleus</location>
    </subcellularLocation>
</comment>
<dbReference type="KEGG" id="tasa:A1Q1_05095"/>
<dbReference type="VEuPathDB" id="FungiDB:A1Q1_05095"/>
<evidence type="ECO:0000256" key="6">
    <source>
        <dbReference type="ARBA" id="ARBA00022833"/>
    </source>
</evidence>
<evidence type="ECO:0000256" key="1">
    <source>
        <dbReference type="ARBA" id="ARBA00004123"/>
    </source>
</evidence>
<evidence type="ECO:0000313" key="14">
    <source>
        <dbReference type="Proteomes" id="UP000002748"/>
    </source>
</evidence>
<dbReference type="GO" id="GO:0007064">
    <property type="term" value="P:mitotic sister chromatid cohesion"/>
    <property type="evidence" value="ECO:0007669"/>
    <property type="project" value="UniProtKB-ARBA"/>
</dbReference>
<evidence type="ECO:0000256" key="9">
    <source>
        <dbReference type="ARBA" id="ARBA00044975"/>
    </source>
</evidence>
<dbReference type="Gene3D" id="3.40.1170.60">
    <property type="match status" value="1"/>
</dbReference>
<evidence type="ECO:0000256" key="4">
    <source>
        <dbReference type="ARBA" id="ARBA00022763"/>
    </source>
</evidence>
<dbReference type="SUPFAM" id="SSF100879">
    <property type="entry name" value="Lesion bypass DNA polymerase (Y-family), little finger domain"/>
    <property type="match status" value="1"/>
</dbReference>
<keyword evidence="8" id="KW-0539">Nucleus</keyword>
<feature type="domain" description="UmuC" evidence="11">
    <location>
        <begin position="26"/>
        <end position="151"/>
    </location>
</feature>
<evidence type="ECO:0000313" key="13">
    <source>
        <dbReference type="EMBL" id="EJT46266.1"/>
    </source>
</evidence>
<evidence type="ECO:0000256" key="5">
    <source>
        <dbReference type="ARBA" id="ARBA00022771"/>
    </source>
</evidence>
<dbReference type="SUPFAM" id="SSF56672">
    <property type="entry name" value="DNA/RNA polymerases"/>
    <property type="match status" value="1"/>
</dbReference>
<dbReference type="EMBL" id="ALBS01000297">
    <property type="protein sequence ID" value="EJT46266.1"/>
    <property type="molecule type" value="Genomic_DNA"/>
</dbReference>
<evidence type="ECO:0000259" key="11">
    <source>
        <dbReference type="PROSITE" id="PS50173"/>
    </source>
</evidence>
<dbReference type="InterPro" id="IPR017961">
    <property type="entry name" value="DNA_pol_Y-fam_little_finger"/>
</dbReference>
<dbReference type="GO" id="GO:0009314">
    <property type="term" value="P:response to radiation"/>
    <property type="evidence" value="ECO:0007669"/>
    <property type="project" value="TreeGrafter"/>
</dbReference>
<dbReference type="Pfam" id="PF00817">
    <property type="entry name" value="IMS"/>
    <property type="match status" value="1"/>
</dbReference>
<comment type="caution">
    <text evidence="13">The sequence shown here is derived from an EMBL/GenBank/DDBJ whole genome shotgun (WGS) entry which is preliminary data.</text>
</comment>
<keyword evidence="2" id="KW-0808">Transferase</keyword>
<dbReference type="AlphaFoldDB" id="J5SLC6"/>
<proteinExistence type="predicted"/>
<dbReference type="InterPro" id="IPR001126">
    <property type="entry name" value="UmuC"/>
</dbReference>
<dbReference type="PANTHER" id="PTHR45873:SF1">
    <property type="entry name" value="DNA POLYMERASE ETA"/>
    <property type="match status" value="1"/>
</dbReference>
<dbReference type="InterPro" id="IPR043128">
    <property type="entry name" value="Rev_trsase/Diguanyl_cyclase"/>
</dbReference>
<dbReference type="GO" id="GO:0003684">
    <property type="term" value="F:damaged DNA binding"/>
    <property type="evidence" value="ECO:0007669"/>
    <property type="project" value="InterPro"/>
</dbReference>
<dbReference type="HOGENOM" id="CLU_012348_7_1_1"/>
<dbReference type="InterPro" id="IPR036775">
    <property type="entry name" value="DNA_pol_Y-fam_lit_finger_sf"/>
</dbReference>
<dbReference type="GO" id="GO:0005634">
    <property type="term" value="C:nucleus"/>
    <property type="evidence" value="ECO:0007669"/>
    <property type="project" value="UniProtKB-SubCell"/>
</dbReference>
<evidence type="ECO:0000259" key="12">
    <source>
        <dbReference type="PROSITE" id="PS51907"/>
    </source>
</evidence>
<gene>
    <name evidence="13" type="ORF">A1Q1_05095</name>
</gene>
<dbReference type="PROSITE" id="PS50173">
    <property type="entry name" value="UMUC"/>
    <property type="match status" value="1"/>
</dbReference>
<dbReference type="GO" id="GO:0070987">
    <property type="term" value="P:error-free translesion synthesis"/>
    <property type="evidence" value="ECO:0007669"/>
    <property type="project" value="UniProtKB-ARBA"/>
</dbReference>
<evidence type="ECO:0000256" key="3">
    <source>
        <dbReference type="ARBA" id="ARBA00022723"/>
    </source>
</evidence>
<feature type="region of interest" description="Disordered" evidence="10">
    <location>
        <begin position="172"/>
        <end position="195"/>
    </location>
</feature>
<dbReference type="PROSITE" id="PS51907">
    <property type="entry name" value="ZF_UBZ3"/>
    <property type="match status" value="1"/>
</dbReference>
<feature type="compositionally biased region" description="Basic and acidic residues" evidence="10">
    <location>
        <begin position="540"/>
        <end position="554"/>
    </location>
</feature>
<dbReference type="PANTHER" id="PTHR45873">
    <property type="entry name" value="DNA POLYMERASE ETA"/>
    <property type="match status" value="1"/>
</dbReference>
<feature type="compositionally biased region" description="Low complexity" evidence="10">
    <location>
        <begin position="478"/>
        <end position="498"/>
    </location>
</feature>
<dbReference type="OrthoDB" id="5723at2759"/>
<dbReference type="GO" id="GO:0003887">
    <property type="term" value="F:DNA-directed DNA polymerase activity"/>
    <property type="evidence" value="ECO:0007669"/>
    <property type="project" value="TreeGrafter"/>
</dbReference>
<dbReference type="InterPro" id="IPR052230">
    <property type="entry name" value="DNA_polymerase_eta"/>
</dbReference>
<dbReference type="FunFam" id="3.40.1170.60:FF:000008">
    <property type="entry name" value="DNA polymerase eta subunit"/>
    <property type="match status" value="1"/>
</dbReference>
<dbReference type="InterPro" id="IPR041298">
    <property type="entry name" value="UBZ3"/>
</dbReference>
<dbReference type="Pfam" id="PF11799">
    <property type="entry name" value="IMS_C"/>
    <property type="match status" value="1"/>
</dbReference>
<feature type="region of interest" description="Disordered" evidence="10">
    <location>
        <begin position="403"/>
        <end position="598"/>
    </location>
</feature>
<keyword evidence="5" id="KW-0863">Zinc-finger</keyword>
<feature type="compositionally biased region" description="Polar residues" evidence="10">
    <location>
        <begin position="463"/>
        <end position="475"/>
    </location>
</feature>
<dbReference type="InterPro" id="IPR043502">
    <property type="entry name" value="DNA/RNA_pol_sf"/>
</dbReference>
<evidence type="ECO:0000256" key="10">
    <source>
        <dbReference type="SAM" id="MobiDB-lite"/>
    </source>
</evidence>
<name>J5SLC6_TRIAS</name>
<dbReference type="GO" id="GO:0042276">
    <property type="term" value="P:error-prone translesion synthesis"/>
    <property type="evidence" value="ECO:0007669"/>
    <property type="project" value="TreeGrafter"/>
</dbReference>
<keyword evidence="7" id="KW-0234">DNA repair</keyword>
<keyword evidence="3" id="KW-0479">Metal-binding</keyword>
<evidence type="ECO:0000256" key="7">
    <source>
        <dbReference type="ARBA" id="ARBA00023204"/>
    </source>
</evidence>
<keyword evidence="4" id="KW-0227">DNA damage</keyword>
<organism evidence="13 14">
    <name type="scientific">Trichosporon asahii var. asahii (strain ATCC 90039 / CBS 2479 / JCM 2466 / KCTC 7840 / NBRC 103889/ NCYC 2677 / UAMH 7654)</name>
    <name type="common">Yeast</name>
    <dbReference type="NCBI Taxonomy" id="1186058"/>
    <lineage>
        <taxon>Eukaryota</taxon>
        <taxon>Fungi</taxon>
        <taxon>Dikarya</taxon>
        <taxon>Basidiomycota</taxon>
        <taxon>Agaricomycotina</taxon>
        <taxon>Tremellomycetes</taxon>
        <taxon>Trichosporonales</taxon>
        <taxon>Trichosporonaceae</taxon>
        <taxon>Trichosporon</taxon>
    </lineage>
</organism>
<feature type="compositionally biased region" description="Basic and acidic residues" evidence="10">
    <location>
        <begin position="408"/>
        <end position="450"/>
    </location>
</feature>
<dbReference type="Proteomes" id="UP000002748">
    <property type="component" value="Unassembled WGS sequence"/>
</dbReference>
<dbReference type="Gene3D" id="3.30.1490.100">
    <property type="entry name" value="DNA polymerase, Y-family, little finger domain"/>
    <property type="match status" value="1"/>
</dbReference>
<evidence type="ECO:0000256" key="8">
    <source>
        <dbReference type="ARBA" id="ARBA00023242"/>
    </source>
</evidence>
<feature type="domain" description="UBZ3-type" evidence="12">
    <location>
        <begin position="514"/>
        <end position="562"/>
    </location>
</feature>
<evidence type="ECO:0000256" key="2">
    <source>
        <dbReference type="ARBA" id="ARBA00022679"/>
    </source>
</evidence>
<keyword evidence="6" id="KW-0862">Zinc</keyword>